<evidence type="ECO:0000313" key="1">
    <source>
        <dbReference type="EMBL" id="GGX48504.1"/>
    </source>
</evidence>
<keyword evidence="2" id="KW-1185">Reference proteome</keyword>
<name>A0A918K436_9GAMM</name>
<reference evidence="1" key="1">
    <citation type="journal article" date="2014" name="Int. J. Syst. Evol. Microbiol.">
        <title>Complete genome sequence of Corynebacterium casei LMG S-19264T (=DSM 44701T), isolated from a smear-ripened cheese.</title>
        <authorList>
            <consortium name="US DOE Joint Genome Institute (JGI-PGF)"/>
            <person name="Walter F."/>
            <person name="Albersmeier A."/>
            <person name="Kalinowski J."/>
            <person name="Ruckert C."/>
        </authorList>
    </citation>
    <scope>NUCLEOTIDE SEQUENCE</scope>
    <source>
        <strain evidence="1">KCTC 22169</strain>
    </source>
</reference>
<sequence>MEEKVMSTHHRPGVCAKHRVVRRLNLAPCDHHLRDAALSEIDALIGIDDVSFDDVKQRLTLAYDATRLDIDRLIDILEAHQVPLHNSTWENAKRSYYEFVDDNIKDSSQRPPWSCH</sequence>
<dbReference type="EMBL" id="BMXR01000003">
    <property type="protein sequence ID" value="GGX48504.1"/>
    <property type="molecule type" value="Genomic_DNA"/>
</dbReference>
<dbReference type="Proteomes" id="UP000626148">
    <property type="component" value="Unassembled WGS sequence"/>
</dbReference>
<proteinExistence type="predicted"/>
<gene>
    <name evidence="1" type="ORF">GCM10007392_14410</name>
</gene>
<comment type="caution">
    <text evidence="1">The sequence shown here is derived from an EMBL/GenBank/DDBJ whole genome shotgun (WGS) entry which is preliminary data.</text>
</comment>
<reference evidence="1" key="2">
    <citation type="submission" date="2020-09" db="EMBL/GenBank/DDBJ databases">
        <authorList>
            <person name="Sun Q."/>
            <person name="Kim S."/>
        </authorList>
    </citation>
    <scope>NUCLEOTIDE SEQUENCE</scope>
    <source>
        <strain evidence="1">KCTC 22169</strain>
    </source>
</reference>
<evidence type="ECO:0000313" key="2">
    <source>
        <dbReference type="Proteomes" id="UP000626148"/>
    </source>
</evidence>
<protein>
    <recommendedName>
        <fullName evidence="3">Cation transporter</fullName>
    </recommendedName>
</protein>
<accession>A0A918K436</accession>
<organism evidence="1 2">
    <name type="scientific">Saccharospirillum salsuginis</name>
    <dbReference type="NCBI Taxonomy" id="418750"/>
    <lineage>
        <taxon>Bacteria</taxon>
        <taxon>Pseudomonadati</taxon>
        <taxon>Pseudomonadota</taxon>
        <taxon>Gammaproteobacteria</taxon>
        <taxon>Oceanospirillales</taxon>
        <taxon>Saccharospirillaceae</taxon>
        <taxon>Saccharospirillum</taxon>
    </lineage>
</organism>
<evidence type="ECO:0008006" key="3">
    <source>
        <dbReference type="Google" id="ProtNLM"/>
    </source>
</evidence>
<dbReference type="AlphaFoldDB" id="A0A918K436"/>